<dbReference type="Gramene" id="mRNA:HanXRQr2_Chr01g0003481">
    <property type="protein sequence ID" value="mRNA:HanXRQr2_Chr01g0003481"/>
    <property type="gene ID" value="HanXRQr2_Chr01g0003481"/>
</dbReference>
<comment type="caution">
    <text evidence="1">The sequence shown here is derived from an EMBL/GenBank/DDBJ whole genome shotgun (WGS) entry which is preliminary data.</text>
</comment>
<organism evidence="1 2">
    <name type="scientific">Helianthus annuus</name>
    <name type="common">Common sunflower</name>
    <dbReference type="NCBI Taxonomy" id="4232"/>
    <lineage>
        <taxon>Eukaryota</taxon>
        <taxon>Viridiplantae</taxon>
        <taxon>Streptophyta</taxon>
        <taxon>Embryophyta</taxon>
        <taxon>Tracheophyta</taxon>
        <taxon>Spermatophyta</taxon>
        <taxon>Magnoliopsida</taxon>
        <taxon>eudicotyledons</taxon>
        <taxon>Gunneridae</taxon>
        <taxon>Pentapetalae</taxon>
        <taxon>asterids</taxon>
        <taxon>campanulids</taxon>
        <taxon>Asterales</taxon>
        <taxon>Asteraceae</taxon>
        <taxon>Asteroideae</taxon>
        <taxon>Heliantheae alliance</taxon>
        <taxon>Heliantheae</taxon>
        <taxon>Helianthus</taxon>
    </lineage>
</organism>
<evidence type="ECO:0000313" key="2">
    <source>
        <dbReference type="Proteomes" id="UP000215914"/>
    </source>
</evidence>
<accession>A0A9K3P211</accession>
<reference evidence="1" key="2">
    <citation type="submission" date="2020-06" db="EMBL/GenBank/DDBJ databases">
        <title>Helianthus annuus Genome sequencing and assembly Release 2.</title>
        <authorList>
            <person name="Gouzy J."/>
            <person name="Langlade N."/>
            <person name="Munos S."/>
        </authorList>
    </citation>
    <scope>NUCLEOTIDE SEQUENCE</scope>
    <source>
        <tissue evidence="1">Leaves</tissue>
    </source>
</reference>
<evidence type="ECO:0000313" key="1">
    <source>
        <dbReference type="EMBL" id="KAF5820550.1"/>
    </source>
</evidence>
<dbReference type="AlphaFoldDB" id="A0A9K3P211"/>
<proteinExistence type="predicted"/>
<sequence length="85" mass="9998">MPHFVPPRHDRFNMIQRALNLGVNVKMITVLNGYFLAPISFPALIQSIIPLRHTHLSFHIQKTLNRNLKEESNRTGWRWKVVRQG</sequence>
<keyword evidence="2" id="KW-1185">Reference proteome</keyword>
<dbReference type="EMBL" id="MNCJ02000316">
    <property type="protein sequence ID" value="KAF5820550.1"/>
    <property type="molecule type" value="Genomic_DNA"/>
</dbReference>
<gene>
    <name evidence="1" type="ORF">HanXRQr2_Chr01g0003481</name>
</gene>
<reference evidence="1" key="1">
    <citation type="journal article" date="2017" name="Nature">
        <title>The sunflower genome provides insights into oil metabolism, flowering and Asterid evolution.</title>
        <authorList>
            <person name="Badouin H."/>
            <person name="Gouzy J."/>
            <person name="Grassa C.J."/>
            <person name="Murat F."/>
            <person name="Staton S.E."/>
            <person name="Cottret L."/>
            <person name="Lelandais-Briere C."/>
            <person name="Owens G.L."/>
            <person name="Carrere S."/>
            <person name="Mayjonade B."/>
            <person name="Legrand L."/>
            <person name="Gill N."/>
            <person name="Kane N.C."/>
            <person name="Bowers J.E."/>
            <person name="Hubner S."/>
            <person name="Bellec A."/>
            <person name="Berard A."/>
            <person name="Berges H."/>
            <person name="Blanchet N."/>
            <person name="Boniface M.C."/>
            <person name="Brunel D."/>
            <person name="Catrice O."/>
            <person name="Chaidir N."/>
            <person name="Claudel C."/>
            <person name="Donnadieu C."/>
            <person name="Faraut T."/>
            <person name="Fievet G."/>
            <person name="Helmstetter N."/>
            <person name="King M."/>
            <person name="Knapp S.J."/>
            <person name="Lai Z."/>
            <person name="Le Paslier M.C."/>
            <person name="Lippi Y."/>
            <person name="Lorenzon L."/>
            <person name="Mandel J.R."/>
            <person name="Marage G."/>
            <person name="Marchand G."/>
            <person name="Marquand E."/>
            <person name="Bret-Mestries E."/>
            <person name="Morien E."/>
            <person name="Nambeesan S."/>
            <person name="Nguyen T."/>
            <person name="Pegot-Espagnet P."/>
            <person name="Pouilly N."/>
            <person name="Raftis F."/>
            <person name="Sallet E."/>
            <person name="Schiex T."/>
            <person name="Thomas J."/>
            <person name="Vandecasteele C."/>
            <person name="Vares D."/>
            <person name="Vear F."/>
            <person name="Vautrin S."/>
            <person name="Crespi M."/>
            <person name="Mangin B."/>
            <person name="Burke J.M."/>
            <person name="Salse J."/>
            <person name="Munos S."/>
            <person name="Vincourt P."/>
            <person name="Rieseberg L.H."/>
            <person name="Langlade N.B."/>
        </authorList>
    </citation>
    <scope>NUCLEOTIDE SEQUENCE</scope>
    <source>
        <tissue evidence="1">Leaves</tissue>
    </source>
</reference>
<name>A0A9K3P211_HELAN</name>
<dbReference type="Proteomes" id="UP000215914">
    <property type="component" value="Unassembled WGS sequence"/>
</dbReference>
<protein>
    <submittedName>
        <fullName evidence="1">P-type H(+)-exporting transporter</fullName>
    </submittedName>
</protein>